<feature type="transmembrane region" description="Helical" evidence="1">
    <location>
        <begin position="844"/>
        <end position="862"/>
    </location>
</feature>
<keyword evidence="1" id="KW-0812">Transmembrane</keyword>
<keyword evidence="3" id="KW-1185">Reference proteome</keyword>
<feature type="transmembrane region" description="Helical" evidence="1">
    <location>
        <begin position="223"/>
        <end position="241"/>
    </location>
</feature>
<feature type="transmembrane region" description="Helical" evidence="1">
    <location>
        <begin position="1219"/>
        <end position="1238"/>
    </location>
</feature>
<feature type="transmembrane region" description="Helical" evidence="1">
    <location>
        <begin position="247"/>
        <end position="266"/>
    </location>
</feature>
<gene>
    <name evidence="2" type="ORF">VB854_02485</name>
</gene>
<evidence type="ECO:0000256" key="1">
    <source>
        <dbReference type="SAM" id="Phobius"/>
    </source>
</evidence>
<feature type="transmembrane region" description="Helical" evidence="1">
    <location>
        <begin position="1039"/>
        <end position="1057"/>
    </location>
</feature>
<feature type="transmembrane region" description="Helical" evidence="1">
    <location>
        <begin position="665"/>
        <end position="683"/>
    </location>
</feature>
<feature type="transmembrane region" description="Helical" evidence="1">
    <location>
        <begin position="757"/>
        <end position="776"/>
    </location>
</feature>
<feature type="transmembrane region" description="Helical" evidence="1">
    <location>
        <begin position="642"/>
        <end position="658"/>
    </location>
</feature>
<dbReference type="Proteomes" id="UP001301728">
    <property type="component" value="Unassembled WGS sequence"/>
</dbReference>
<feature type="transmembrane region" description="Helical" evidence="1">
    <location>
        <begin position="898"/>
        <end position="915"/>
    </location>
</feature>
<feature type="transmembrane region" description="Helical" evidence="1">
    <location>
        <begin position="984"/>
        <end position="1001"/>
    </location>
</feature>
<proteinExistence type="predicted"/>
<feature type="transmembrane region" description="Helical" evidence="1">
    <location>
        <begin position="788"/>
        <end position="807"/>
    </location>
</feature>
<feature type="transmembrane region" description="Helical" evidence="1">
    <location>
        <begin position="813"/>
        <end position="832"/>
    </location>
</feature>
<feature type="transmembrane region" description="Helical" evidence="1">
    <location>
        <begin position="1069"/>
        <end position="1088"/>
    </location>
</feature>
<feature type="transmembrane region" description="Helical" evidence="1">
    <location>
        <begin position="454"/>
        <end position="487"/>
    </location>
</feature>
<feature type="transmembrane region" description="Helical" evidence="1">
    <location>
        <begin position="720"/>
        <end position="751"/>
    </location>
</feature>
<feature type="transmembrane region" description="Helical" evidence="1">
    <location>
        <begin position="376"/>
        <end position="393"/>
    </location>
</feature>
<reference evidence="2 3" key="1">
    <citation type="submission" date="2023-12" db="EMBL/GenBank/DDBJ databases">
        <title>Baltic Sea Cyanobacteria.</title>
        <authorList>
            <person name="Delbaje E."/>
            <person name="Fewer D.P."/>
            <person name="Shishido T.K."/>
        </authorList>
    </citation>
    <scope>NUCLEOTIDE SEQUENCE [LARGE SCALE GENOMIC DNA]</scope>
    <source>
        <strain evidence="2 3">CCNP 1315</strain>
    </source>
</reference>
<feature type="transmembrane region" description="Helical" evidence="1">
    <location>
        <begin position="921"/>
        <end position="939"/>
    </location>
</feature>
<evidence type="ECO:0000313" key="3">
    <source>
        <dbReference type="Proteomes" id="UP001301728"/>
    </source>
</evidence>
<name>A0ABU5TSY0_9CYAN</name>
<evidence type="ECO:0008006" key="4">
    <source>
        <dbReference type="Google" id="ProtNLM"/>
    </source>
</evidence>
<feature type="transmembrane region" description="Helical" evidence="1">
    <location>
        <begin position="351"/>
        <end position="370"/>
    </location>
</feature>
<evidence type="ECO:0000313" key="2">
    <source>
        <dbReference type="EMBL" id="MEA5517812.1"/>
    </source>
</evidence>
<accession>A0ABU5TSY0</accession>
<comment type="caution">
    <text evidence="2">The sequence shown here is derived from an EMBL/GenBank/DDBJ whole genome shotgun (WGS) entry which is preliminary data.</text>
</comment>
<dbReference type="EMBL" id="JAYGHT010000004">
    <property type="protein sequence ID" value="MEA5517812.1"/>
    <property type="molecule type" value="Genomic_DNA"/>
</dbReference>
<feature type="transmembrane region" description="Helical" evidence="1">
    <location>
        <begin position="554"/>
        <end position="573"/>
    </location>
</feature>
<feature type="transmembrane region" description="Helical" evidence="1">
    <location>
        <begin position="414"/>
        <end position="434"/>
    </location>
</feature>
<dbReference type="RefSeq" id="WP_323222177.1">
    <property type="nucleotide sequence ID" value="NZ_JAYGHT010000004.1"/>
</dbReference>
<feature type="transmembrane region" description="Helical" evidence="1">
    <location>
        <begin position="135"/>
        <end position="155"/>
    </location>
</feature>
<feature type="transmembrane region" description="Helical" evidence="1">
    <location>
        <begin position="1119"/>
        <end position="1136"/>
    </location>
</feature>
<feature type="transmembrane region" description="Helical" evidence="1">
    <location>
        <begin position="192"/>
        <end position="211"/>
    </location>
</feature>
<feature type="transmembrane region" description="Helical" evidence="1">
    <location>
        <begin position="1013"/>
        <end position="1033"/>
    </location>
</feature>
<protein>
    <recommendedName>
        <fullName evidence="4">DUF2157 domain-containing protein</fullName>
    </recommendedName>
</protein>
<feature type="transmembrane region" description="Helical" evidence="1">
    <location>
        <begin position="593"/>
        <end position="613"/>
    </location>
</feature>
<feature type="transmembrane region" description="Helical" evidence="1">
    <location>
        <begin position="494"/>
        <end position="512"/>
    </location>
</feature>
<feature type="transmembrane region" description="Helical" evidence="1">
    <location>
        <begin position="108"/>
        <end position="129"/>
    </location>
</feature>
<feature type="transmembrane region" description="Helical" evidence="1">
    <location>
        <begin position="282"/>
        <end position="302"/>
    </location>
</feature>
<feature type="transmembrane region" description="Helical" evidence="1">
    <location>
        <begin position="1172"/>
        <end position="1191"/>
    </location>
</feature>
<feature type="transmembrane region" description="Helical" evidence="1">
    <location>
        <begin position="1244"/>
        <end position="1262"/>
    </location>
</feature>
<keyword evidence="1" id="KW-1133">Transmembrane helix</keyword>
<organism evidence="2 3">
    <name type="scientific">Limnoraphis robusta CCNP1315</name>
    <dbReference type="NCBI Taxonomy" id="3110306"/>
    <lineage>
        <taxon>Bacteria</taxon>
        <taxon>Bacillati</taxon>
        <taxon>Cyanobacteriota</taxon>
        <taxon>Cyanophyceae</taxon>
        <taxon>Oscillatoriophycideae</taxon>
        <taxon>Oscillatoriales</taxon>
        <taxon>Sirenicapillariaceae</taxon>
        <taxon>Limnoraphis</taxon>
    </lineage>
</organism>
<feature type="transmembrane region" description="Helical" evidence="1">
    <location>
        <begin position="689"/>
        <end position="708"/>
    </location>
</feature>
<feature type="transmembrane region" description="Helical" evidence="1">
    <location>
        <begin position="1094"/>
        <end position="1112"/>
    </location>
</feature>
<feature type="transmembrane region" description="Helical" evidence="1">
    <location>
        <begin position="1197"/>
        <end position="1214"/>
    </location>
</feature>
<feature type="transmembrane region" description="Helical" evidence="1">
    <location>
        <begin position="524"/>
        <end position="542"/>
    </location>
</feature>
<sequence length="1286" mass="144365">MSSPLIKFIEIQIRVRADNPVLLEGLEAWLHLGLLSDEQLLQLSQQYLSQPLPPPPDTSVEIASSATVQESPSLTIPVAVDQGQSRRNLVNLPSRLWSSFQAEFSVRWLLFLGLFMVLVSSGVLVASRWQELPTIAQYGVLFAYTLGFFIATVWLGMNSSLPLTSQTLKWVTLLLIPLNFWAIDSLGLLDSITALFGAIAIIILTGITILFNPISTARESPGISLQALLILNQLGLSYLQLGWRVPGFPLIAVYLGIIGTGFVTFCRRQEQEQISLNRLENLPLIFCLVPVAFLWWRAIFVVNLDVSQFGFALGLTGGLLSLYSEVILQPFAYLLLAAGWLVSIENQPEQALGVSSIALVIFGINLRQFWHQKDLALIFAIGLQAFSLVWRLIPIESQQNIIEFSLQITQSQDNPWVLLGLVGLIYLGLMLALTDWIHQQQKQNLARFGEKISLGLGVILTAISLLDPVVRSLNLLASTLILVVYTIRRQSPRVFLVYLTHVTGLLTLASFIELFFPQLRLEQWGILSIVLMILEWLFYTIFTRSQTILIPHSILKSAWHMGLILAGLSYQFFYGHSTENSASFCENFTCQGLSQWGIMWLMTPIALTSIARLIPQRRQLASQFSIIGAILLQLLVFRIPGIRLISWGVGTAVMILNTNHLQSQLSAILTVGFGLTFSGFLAWETIPDLTLARGLVVGAIALNLLWIGQAILNRLSNSITVLYAIAIESWTVLLCWVELIGLTGYVVGIYWQLLTPSIPITVATFISIIAVMIRLFNPPPSETEDSTFPFFVYIFGWQLELLMAHVLSFTDNALFNLSIANLILGLITQILGDYWRHRNRIHHLSNPWQILPLFYGIFGAVLRSSGSFDNWTGTSLFILAFILIGVGRRSPELKPLTYMGIFGVSLAAYQLLFYNTYSAPIGEQFIAFAGLGTTILYVYRLLSPQLIHYLHLSENEVKNIAHLHWAMSSCFLIASLSLPSELNSWLSLGIGIFLTRYAIFQGRYHSNAIEAEFWVYIGCLQAAAMTYFISDILNLEGLLIPWSGAIASLIAYFIYFIPWESWGWQLKPWRRVAMIIPVLTVVFTTIMAGSNLELSWYISVSLAIILYVVLARFTGNIKLTYFSIGLINFAYYRWLLLTENNLGALGDTLLPGLSLLYFAQVDPSLQRPEQKLLRHWIRICGIGMICVAALLTNQWTGIIPGFISLIAIFIGLGLRIRAFLYVGTVTFLINAVNQLLILNSIYSFFKWIIGFIVGLVLIWIAANFETRREQMIATLQNWVSELEEWE</sequence>
<feature type="transmembrane region" description="Helical" evidence="1">
    <location>
        <begin position="868"/>
        <end position="886"/>
    </location>
</feature>
<feature type="transmembrane region" description="Helical" evidence="1">
    <location>
        <begin position="1142"/>
        <end position="1160"/>
    </location>
</feature>
<keyword evidence="1" id="KW-0472">Membrane</keyword>
<feature type="transmembrane region" description="Helical" evidence="1">
    <location>
        <begin position="322"/>
        <end position="344"/>
    </location>
</feature>